<proteinExistence type="predicted"/>
<dbReference type="SUPFAM" id="SSF55073">
    <property type="entry name" value="Nucleotide cyclase"/>
    <property type="match status" value="1"/>
</dbReference>
<dbReference type="NCBIfam" id="TIGR00254">
    <property type="entry name" value="GGDEF"/>
    <property type="match status" value="1"/>
</dbReference>
<dbReference type="GO" id="GO:0052621">
    <property type="term" value="F:diguanylate cyclase activity"/>
    <property type="evidence" value="ECO:0007669"/>
    <property type="project" value="UniProtKB-EC"/>
</dbReference>
<dbReference type="PANTHER" id="PTHR45138:SF9">
    <property type="entry name" value="DIGUANYLATE CYCLASE DGCM-RELATED"/>
    <property type="match status" value="1"/>
</dbReference>
<evidence type="ECO:0000256" key="6">
    <source>
        <dbReference type="ARBA" id="ARBA00023136"/>
    </source>
</evidence>
<evidence type="ECO:0000256" key="8">
    <source>
        <dbReference type="SAM" id="Phobius"/>
    </source>
</evidence>
<accession>S7UER4</accession>
<dbReference type="PROSITE" id="PS50885">
    <property type="entry name" value="HAMP"/>
    <property type="match status" value="1"/>
</dbReference>
<feature type="domain" description="GGDEF" evidence="10">
    <location>
        <begin position="400"/>
        <end position="537"/>
    </location>
</feature>
<feature type="domain" description="HAMP" evidence="9">
    <location>
        <begin position="308"/>
        <end position="364"/>
    </location>
</feature>
<dbReference type="FunFam" id="3.30.70.270:FF:000001">
    <property type="entry name" value="Diguanylate cyclase domain protein"/>
    <property type="match status" value="1"/>
</dbReference>
<dbReference type="InterPro" id="IPR043128">
    <property type="entry name" value="Rev_trsase/Diguanyl_cyclase"/>
</dbReference>
<dbReference type="CDD" id="cd01949">
    <property type="entry name" value="GGDEF"/>
    <property type="match status" value="1"/>
</dbReference>
<keyword evidence="6 8" id="KW-0472">Membrane</keyword>
<evidence type="ECO:0000256" key="4">
    <source>
        <dbReference type="ARBA" id="ARBA00022692"/>
    </source>
</evidence>
<evidence type="ECO:0000256" key="5">
    <source>
        <dbReference type="ARBA" id="ARBA00022989"/>
    </source>
</evidence>
<dbReference type="Proteomes" id="UP000014975">
    <property type="component" value="Unassembled WGS sequence"/>
</dbReference>
<dbReference type="Gene3D" id="6.10.340.10">
    <property type="match status" value="1"/>
</dbReference>
<keyword evidence="5 8" id="KW-1133">Transmembrane helix</keyword>
<dbReference type="OrthoDB" id="9813903at2"/>
<comment type="catalytic activity">
    <reaction evidence="7">
        <text>2 GTP = 3',3'-c-di-GMP + 2 diphosphate</text>
        <dbReference type="Rhea" id="RHEA:24898"/>
        <dbReference type="ChEBI" id="CHEBI:33019"/>
        <dbReference type="ChEBI" id="CHEBI:37565"/>
        <dbReference type="ChEBI" id="CHEBI:58805"/>
        <dbReference type="EC" id="2.7.7.65"/>
    </reaction>
</comment>
<comment type="subcellular location">
    <subcellularLocation>
        <location evidence="1">Cell membrane</location>
        <topology evidence="1">Multi-pass membrane protein</topology>
    </subcellularLocation>
</comment>
<gene>
    <name evidence="11" type="ORF">dsat_0631</name>
</gene>
<evidence type="ECO:0000256" key="2">
    <source>
        <dbReference type="ARBA" id="ARBA00012528"/>
    </source>
</evidence>
<dbReference type="InterPro" id="IPR033479">
    <property type="entry name" value="dCache_1"/>
</dbReference>
<dbReference type="InterPro" id="IPR003660">
    <property type="entry name" value="HAMP_dom"/>
</dbReference>
<dbReference type="Pfam" id="PF00990">
    <property type="entry name" value="GGDEF"/>
    <property type="match status" value="1"/>
</dbReference>
<dbReference type="GO" id="GO:0007165">
    <property type="term" value="P:signal transduction"/>
    <property type="evidence" value="ECO:0007669"/>
    <property type="project" value="InterPro"/>
</dbReference>
<dbReference type="RefSeq" id="WP_020887328.1">
    <property type="nucleotide sequence ID" value="NZ_ATHI01000027.1"/>
</dbReference>
<reference evidence="11 12" key="1">
    <citation type="journal article" date="2013" name="Genome Announc.">
        <title>Draft genome sequences for three mercury-methylating, sulfate-reducing bacteria.</title>
        <authorList>
            <person name="Brown S.D."/>
            <person name="Hurt R.A.Jr."/>
            <person name="Gilmour C.C."/>
            <person name="Elias D.A."/>
        </authorList>
    </citation>
    <scope>NUCLEOTIDE SEQUENCE [LARGE SCALE GENOMIC DNA]</scope>
    <source>
        <strain evidence="11 12">DSM 16529</strain>
    </source>
</reference>
<dbReference type="PATRIC" id="fig|1121439.3.peg.1987"/>
<dbReference type="EMBL" id="ATHI01000027">
    <property type="protein sequence ID" value="EPR32279.1"/>
    <property type="molecule type" value="Genomic_DNA"/>
</dbReference>
<keyword evidence="3" id="KW-1003">Cell membrane</keyword>
<dbReference type="GO" id="GO:1902201">
    <property type="term" value="P:negative regulation of bacterial-type flagellum-dependent cell motility"/>
    <property type="evidence" value="ECO:0007669"/>
    <property type="project" value="TreeGrafter"/>
</dbReference>
<dbReference type="Gene3D" id="3.30.450.20">
    <property type="entry name" value="PAS domain"/>
    <property type="match status" value="1"/>
</dbReference>
<dbReference type="GO" id="GO:0043709">
    <property type="term" value="P:cell adhesion involved in single-species biofilm formation"/>
    <property type="evidence" value="ECO:0007669"/>
    <property type="project" value="TreeGrafter"/>
</dbReference>
<comment type="caution">
    <text evidence="11">The sequence shown here is derived from an EMBL/GenBank/DDBJ whole genome shotgun (WGS) entry which is preliminary data.</text>
</comment>
<name>S7UER4_9BACT</name>
<dbReference type="AlphaFoldDB" id="S7UER4"/>
<feature type="transmembrane region" description="Helical" evidence="8">
    <location>
        <begin position="15"/>
        <end position="35"/>
    </location>
</feature>
<evidence type="ECO:0000313" key="12">
    <source>
        <dbReference type="Proteomes" id="UP000014975"/>
    </source>
</evidence>
<evidence type="ECO:0000256" key="7">
    <source>
        <dbReference type="ARBA" id="ARBA00034247"/>
    </source>
</evidence>
<dbReference type="PANTHER" id="PTHR45138">
    <property type="entry name" value="REGULATORY COMPONENTS OF SENSORY TRANSDUCTION SYSTEM"/>
    <property type="match status" value="1"/>
</dbReference>
<keyword evidence="12" id="KW-1185">Reference proteome</keyword>
<evidence type="ECO:0000313" key="11">
    <source>
        <dbReference type="EMBL" id="EPR32279.1"/>
    </source>
</evidence>
<protein>
    <recommendedName>
        <fullName evidence="2">diguanylate cyclase</fullName>
        <ecNumber evidence="2">2.7.7.65</ecNumber>
    </recommendedName>
</protein>
<dbReference type="SUPFAM" id="SSF103190">
    <property type="entry name" value="Sensory domain-like"/>
    <property type="match status" value="1"/>
</dbReference>
<dbReference type="InterPro" id="IPR000160">
    <property type="entry name" value="GGDEF_dom"/>
</dbReference>
<dbReference type="Gene3D" id="3.30.70.270">
    <property type="match status" value="1"/>
</dbReference>
<evidence type="ECO:0000259" key="9">
    <source>
        <dbReference type="PROSITE" id="PS50885"/>
    </source>
</evidence>
<dbReference type="eggNOG" id="COG3706">
    <property type="taxonomic scope" value="Bacteria"/>
</dbReference>
<dbReference type="Pfam" id="PF02743">
    <property type="entry name" value="dCache_1"/>
    <property type="match status" value="1"/>
</dbReference>
<keyword evidence="4 8" id="KW-0812">Transmembrane</keyword>
<dbReference type="InterPro" id="IPR029151">
    <property type="entry name" value="Sensor-like_sf"/>
</dbReference>
<organism evidence="11 12">
    <name type="scientific">Alkalidesulfovibrio alkalitolerans DSM 16529</name>
    <dbReference type="NCBI Taxonomy" id="1121439"/>
    <lineage>
        <taxon>Bacteria</taxon>
        <taxon>Pseudomonadati</taxon>
        <taxon>Thermodesulfobacteriota</taxon>
        <taxon>Desulfovibrionia</taxon>
        <taxon>Desulfovibrionales</taxon>
        <taxon>Desulfovibrionaceae</taxon>
        <taxon>Alkalidesulfovibrio</taxon>
    </lineage>
</organism>
<dbReference type="CDD" id="cd12914">
    <property type="entry name" value="PDC1_DGC_like"/>
    <property type="match status" value="1"/>
</dbReference>
<dbReference type="GO" id="GO:0005886">
    <property type="term" value="C:plasma membrane"/>
    <property type="evidence" value="ECO:0007669"/>
    <property type="project" value="UniProtKB-SubCell"/>
</dbReference>
<sequence length="546" mass="58992">MLLKSLSTIHGRIRAYSLLLVALPIAISLLVFVFFMRTGIIDDKEAEIEERLTVQAAVIDRWMRSRLQDAMLVASLPAVRRVDMEAMMEAFAAFASTRVDVSGVIFVGPDGRTRMDTAASPGLDVSDRAYFKEGREGRPFISDVLIGRVSDQPIIMFSAPVFDNQGVFQGVIVTPVRMTTVSSLLSRMRLGKTGESFLVTGDGSLLTELSGNGPASQGANAPPLLSPLNTPILGAVARGVEMHGPYRNHAGKRVVGAYAPLTVKPWILVGEIPESEVMGGARTAVAVAMGAGLLTILLLTPLLIRLARSIERPIERLVDFSESMREGEYAASCLPKKMQGAPDEVSRLHDSFCTLGETLRETIGELESISVTDSLTGLRNRRYLMQEGERLVARHMRSGQPLAALMLDIDHFKKVNDTHGHQTGDALLRHVSGIMAETVRGSDVLARIGGEEFCILAPSADEAQAVLLAERIRERVQMCPLPLGRETLACTLSIGVARLAEDVEFGSSPLEDALARADAALYEAKRTGRNRVAAASVLPPSSDQTA</sequence>
<dbReference type="InterPro" id="IPR050469">
    <property type="entry name" value="Diguanylate_Cyclase"/>
</dbReference>
<dbReference type="EC" id="2.7.7.65" evidence="2"/>
<evidence type="ECO:0000256" key="3">
    <source>
        <dbReference type="ARBA" id="ARBA00022475"/>
    </source>
</evidence>
<dbReference type="InterPro" id="IPR029787">
    <property type="entry name" value="Nucleotide_cyclase"/>
</dbReference>
<evidence type="ECO:0000256" key="1">
    <source>
        <dbReference type="ARBA" id="ARBA00004651"/>
    </source>
</evidence>
<dbReference type="PROSITE" id="PS50887">
    <property type="entry name" value="GGDEF"/>
    <property type="match status" value="1"/>
</dbReference>
<evidence type="ECO:0000259" key="10">
    <source>
        <dbReference type="PROSITE" id="PS50887"/>
    </source>
</evidence>
<dbReference type="STRING" id="1121439.dsat_0631"/>
<dbReference type="SMART" id="SM00267">
    <property type="entry name" value="GGDEF"/>
    <property type="match status" value="1"/>
</dbReference>